<reference evidence="1" key="2">
    <citation type="submission" date="2020-09" db="EMBL/GenBank/DDBJ databases">
        <authorList>
            <person name="Sun Q."/>
            <person name="Ohkuma M."/>
        </authorList>
    </citation>
    <scope>NUCLEOTIDE SEQUENCE</scope>
    <source>
        <strain evidence="1">JCM 4646</strain>
    </source>
</reference>
<proteinExistence type="predicted"/>
<gene>
    <name evidence="1" type="ORF">GCM10018781_56610</name>
</gene>
<accession>A0A919G6X7</accession>
<evidence type="ECO:0000313" key="1">
    <source>
        <dbReference type="EMBL" id="GHH79178.1"/>
    </source>
</evidence>
<reference evidence="1" key="1">
    <citation type="journal article" date="2014" name="Int. J. Syst. Evol. Microbiol.">
        <title>Complete genome sequence of Corynebacterium casei LMG S-19264T (=DSM 44701T), isolated from a smear-ripened cheese.</title>
        <authorList>
            <consortium name="US DOE Joint Genome Institute (JGI-PGF)"/>
            <person name="Walter F."/>
            <person name="Albersmeier A."/>
            <person name="Kalinowski J."/>
            <person name="Ruckert C."/>
        </authorList>
    </citation>
    <scope>NUCLEOTIDE SEQUENCE</scope>
    <source>
        <strain evidence="1">JCM 4646</strain>
    </source>
</reference>
<dbReference type="EMBL" id="BNBO01000041">
    <property type="protein sequence ID" value="GHH79178.1"/>
    <property type="molecule type" value="Genomic_DNA"/>
</dbReference>
<dbReference type="Proteomes" id="UP000617734">
    <property type="component" value="Unassembled WGS sequence"/>
</dbReference>
<evidence type="ECO:0000313" key="2">
    <source>
        <dbReference type="Proteomes" id="UP000617734"/>
    </source>
</evidence>
<sequence>MLDRPEPAGGRFEGQCVAQVRREHGEPGCQGACSEQVSTLHGGLLGTREVLLGGSAGVGVAVPLRAPAVGGGGPERGSSGRWCYAEGKGARGRVTAPDTA</sequence>
<keyword evidence="2" id="KW-1185">Reference proteome</keyword>
<protein>
    <submittedName>
        <fullName evidence="1">Uncharacterized protein</fullName>
    </submittedName>
</protein>
<dbReference type="AlphaFoldDB" id="A0A919G6X7"/>
<comment type="caution">
    <text evidence="1">The sequence shown here is derived from an EMBL/GenBank/DDBJ whole genome shotgun (WGS) entry which is preliminary data.</text>
</comment>
<name>A0A919G6X7_9ACTN</name>
<organism evidence="1 2">
    <name type="scientific">Kitasatospora indigofera</name>
    <dbReference type="NCBI Taxonomy" id="67307"/>
    <lineage>
        <taxon>Bacteria</taxon>
        <taxon>Bacillati</taxon>
        <taxon>Actinomycetota</taxon>
        <taxon>Actinomycetes</taxon>
        <taxon>Kitasatosporales</taxon>
        <taxon>Streptomycetaceae</taxon>
        <taxon>Kitasatospora</taxon>
    </lineage>
</organism>